<keyword evidence="2" id="KW-0479">Metal-binding</keyword>
<name>A0A8C5QR00_9ANUR</name>
<reference evidence="13" key="2">
    <citation type="submission" date="2025-09" db="UniProtKB">
        <authorList>
            <consortium name="Ensembl"/>
        </authorList>
    </citation>
    <scope>IDENTIFICATION</scope>
</reference>
<dbReference type="Pfam" id="PF02008">
    <property type="entry name" value="zf-CXXC"/>
    <property type="match status" value="1"/>
</dbReference>
<dbReference type="GO" id="GO:0005654">
    <property type="term" value="C:nucleoplasm"/>
    <property type="evidence" value="ECO:0007669"/>
    <property type="project" value="UniProtKB-ARBA"/>
</dbReference>
<evidence type="ECO:0000256" key="5">
    <source>
        <dbReference type="ARBA" id="ARBA00023015"/>
    </source>
</evidence>
<evidence type="ECO:0000256" key="6">
    <source>
        <dbReference type="ARBA" id="ARBA00023125"/>
    </source>
</evidence>
<evidence type="ECO:0000256" key="3">
    <source>
        <dbReference type="ARBA" id="ARBA00022771"/>
    </source>
</evidence>
<feature type="region of interest" description="Disordered" evidence="10">
    <location>
        <begin position="76"/>
        <end position="108"/>
    </location>
</feature>
<dbReference type="InterPro" id="IPR016177">
    <property type="entry name" value="DNA-bd_dom_sf"/>
</dbReference>
<evidence type="ECO:0000313" key="13">
    <source>
        <dbReference type="Ensembl" id="ENSLLEP00000041168.1"/>
    </source>
</evidence>
<dbReference type="GO" id="GO:0000122">
    <property type="term" value="P:negative regulation of transcription by RNA polymerase II"/>
    <property type="evidence" value="ECO:0007669"/>
    <property type="project" value="TreeGrafter"/>
</dbReference>
<evidence type="ECO:0000259" key="11">
    <source>
        <dbReference type="PROSITE" id="PS50982"/>
    </source>
</evidence>
<dbReference type="PANTHER" id="PTHR12396">
    <property type="entry name" value="METHYL-CPG BINDING PROTEIN, MBD"/>
    <property type="match status" value="1"/>
</dbReference>
<dbReference type="GO" id="GO:0006346">
    <property type="term" value="P:DNA methylation-dependent constitutive heterochromatin formation"/>
    <property type="evidence" value="ECO:0007669"/>
    <property type="project" value="TreeGrafter"/>
</dbReference>
<evidence type="ECO:0000256" key="7">
    <source>
        <dbReference type="ARBA" id="ARBA00023163"/>
    </source>
</evidence>
<evidence type="ECO:0000256" key="1">
    <source>
        <dbReference type="ARBA" id="ARBA00004123"/>
    </source>
</evidence>
<dbReference type="SUPFAM" id="SSF54171">
    <property type="entry name" value="DNA-binding domain"/>
    <property type="match status" value="1"/>
</dbReference>
<sequence>MSRLDWEDCPVLGAGWKRREVFRKSGASLGKTDVYYMSPSKELIRSKIKLAEVLGDDIDLSIFDFRRGVIIPHDQRKSIPKQSLPGESNVKQKPKKPRLSEPVQTSAEPQQGGELVQCQGCKIWTTEYVKSKKSLPYCTKCQASRSLQKKNKALKNGACGRCTACKLTENCGYCTICLLRSHNSEFGDSWKCVRRRCMKVIHKPIIIQPLESPSCGAKKFAIKNPFEGKEKQSRKGKLLLKKELDEPEFHKPFKDPEMSSDPTNKDYMEVQHSEDKAMPLAKHNGADATLDELKSSDVRVVVIKEVMVGEVVSYDGSEQLEPLNLKTGNAVAAYVPEDDEGTPVIKDVYSLVSHDAMAELDPALRRLMENLKEIPLPAYWEVQENTAPNLQLIQRDKRNPMWNCVIYIRPSFQFFVTVKDHPVPSNHKLYTSLPRQLATVYDVVELICSLEALRPCTRMYAPRALPDGCRVLVEEGPCEECREASRPSESKP</sequence>
<keyword evidence="4" id="KW-0862">Zinc</keyword>
<dbReference type="PROSITE" id="PS50982">
    <property type="entry name" value="MBD"/>
    <property type="match status" value="1"/>
</dbReference>
<dbReference type="InterPro" id="IPR002857">
    <property type="entry name" value="Znf_CXXC"/>
</dbReference>
<dbReference type="AlphaFoldDB" id="A0A8C5QR00"/>
<accession>A0A8C5QR00</accession>
<comment type="subcellular location">
    <subcellularLocation>
        <location evidence="1">Nucleus</location>
    </subcellularLocation>
</comment>
<dbReference type="Gene3D" id="3.30.890.10">
    <property type="entry name" value="Methyl-cpg-binding Protein 2, Chain A"/>
    <property type="match status" value="1"/>
</dbReference>
<keyword evidence="3 9" id="KW-0863">Zinc-finger</keyword>
<evidence type="ECO:0000313" key="14">
    <source>
        <dbReference type="Proteomes" id="UP000694569"/>
    </source>
</evidence>
<dbReference type="Ensembl" id="ENSLLET00000042824.1">
    <property type="protein sequence ID" value="ENSLLEP00000041168.1"/>
    <property type="gene ID" value="ENSLLEG00000026197.1"/>
</dbReference>
<dbReference type="PROSITE" id="PS51058">
    <property type="entry name" value="ZF_CXXC"/>
    <property type="match status" value="1"/>
</dbReference>
<evidence type="ECO:0000256" key="2">
    <source>
        <dbReference type="ARBA" id="ARBA00022723"/>
    </source>
</evidence>
<evidence type="ECO:0000256" key="10">
    <source>
        <dbReference type="SAM" id="MobiDB-lite"/>
    </source>
</evidence>
<dbReference type="CDD" id="cd01396">
    <property type="entry name" value="MeCP2_MBD"/>
    <property type="match status" value="1"/>
</dbReference>
<evidence type="ECO:0000256" key="8">
    <source>
        <dbReference type="ARBA" id="ARBA00023242"/>
    </source>
</evidence>
<evidence type="ECO:0000259" key="12">
    <source>
        <dbReference type="PROSITE" id="PS51058"/>
    </source>
</evidence>
<keyword evidence="7" id="KW-0804">Transcription</keyword>
<dbReference type="PANTHER" id="PTHR12396:SF57">
    <property type="entry name" value="METHYL-CPG-BINDING DOMAIN PROTEIN 1"/>
    <property type="match status" value="1"/>
</dbReference>
<keyword evidence="5" id="KW-0805">Transcription regulation</keyword>
<dbReference type="OrthoDB" id="10072024at2759"/>
<keyword evidence="8" id="KW-0539">Nucleus</keyword>
<feature type="domain" description="CXXC-type" evidence="12">
    <location>
        <begin position="152"/>
        <end position="198"/>
    </location>
</feature>
<organism evidence="13 14">
    <name type="scientific">Leptobrachium leishanense</name>
    <name type="common">Leishan spiny toad</name>
    <dbReference type="NCBI Taxonomy" id="445787"/>
    <lineage>
        <taxon>Eukaryota</taxon>
        <taxon>Metazoa</taxon>
        <taxon>Chordata</taxon>
        <taxon>Craniata</taxon>
        <taxon>Vertebrata</taxon>
        <taxon>Euteleostomi</taxon>
        <taxon>Amphibia</taxon>
        <taxon>Batrachia</taxon>
        <taxon>Anura</taxon>
        <taxon>Pelobatoidea</taxon>
        <taxon>Megophryidae</taxon>
        <taxon>Leptobrachium</taxon>
    </lineage>
</organism>
<reference evidence="13" key="1">
    <citation type="submission" date="2025-08" db="UniProtKB">
        <authorList>
            <consortium name="Ensembl"/>
        </authorList>
    </citation>
    <scope>IDENTIFICATION</scope>
</reference>
<proteinExistence type="predicted"/>
<dbReference type="SMART" id="SM00391">
    <property type="entry name" value="MBD"/>
    <property type="match status" value="1"/>
</dbReference>
<evidence type="ECO:0000256" key="4">
    <source>
        <dbReference type="ARBA" id="ARBA00022833"/>
    </source>
</evidence>
<evidence type="ECO:0000256" key="9">
    <source>
        <dbReference type="PROSITE-ProRule" id="PRU00509"/>
    </source>
</evidence>
<dbReference type="GeneTree" id="ENSGT00950000183005"/>
<protein>
    <submittedName>
        <fullName evidence="13">Uncharacterized protein</fullName>
    </submittedName>
</protein>
<keyword evidence="6" id="KW-0238">DNA-binding</keyword>
<feature type="domain" description="MBD" evidence="11">
    <location>
        <begin position="2"/>
        <end position="70"/>
    </location>
</feature>
<dbReference type="GO" id="GO:0008270">
    <property type="term" value="F:zinc ion binding"/>
    <property type="evidence" value="ECO:0007669"/>
    <property type="project" value="UniProtKB-KW"/>
</dbReference>
<dbReference type="GO" id="GO:0008327">
    <property type="term" value="F:methyl-CpG binding"/>
    <property type="evidence" value="ECO:0007669"/>
    <property type="project" value="TreeGrafter"/>
</dbReference>
<dbReference type="Proteomes" id="UP000694569">
    <property type="component" value="Unplaced"/>
</dbReference>
<dbReference type="InterPro" id="IPR001739">
    <property type="entry name" value="Methyl_CpG_DNA-bd"/>
</dbReference>
<dbReference type="Pfam" id="PF01429">
    <property type="entry name" value="MBD"/>
    <property type="match status" value="1"/>
</dbReference>
<keyword evidence="14" id="KW-1185">Reference proteome</keyword>